<dbReference type="Proteomes" id="UP000646579">
    <property type="component" value="Unassembled WGS sequence"/>
</dbReference>
<organism evidence="1 2">
    <name type="scientific">Devosia pacifica</name>
    <dbReference type="NCBI Taxonomy" id="1335967"/>
    <lineage>
        <taxon>Bacteria</taxon>
        <taxon>Pseudomonadati</taxon>
        <taxon>Pseudomonadota</taxon>
        <taxon>Alphaproteobacteria</taxon>
        <taxon>Hyphomicrobiales</taxon>
        <taxon>Devosiaceae</taxon>
        <taxon>Devosia</taxon>
    </lineage>
</organism>
<accession>A0A918VMB3</accession>
<reference evidence="1" key="2">
    <citation type="submission" date="2020-09" db="EMBL/GenBank/DDBJ databases">
        <authorList>
            <person name="Sun Q."/>
            <person name="Kim S."/>
        </authorList>
    </citation>
    <scope>NUCLEOTIDE SEQUENCE</scope>
    <source>
        <strain evidence="1">KCTC 32437</strain>
    </source>
</reference>
<reference evidence="1" key="1">
    <citation type="journal article" date="2014" name="Int. J. Syst. Evol. Microbiol.">
        <title>Complete genome sequence of Corynebacterium casei LMG S-19264T (=DSM 44701T), isolated from a smear-ripened cheese.</title>
        <authorList>
            <consortium name="US DOE Joint Genome Institute (JGI-PGF)"/>
            <person name="Walter F."/>
            <person name="Albersmeier A."/>
            <person name="Kalinowski J."/>
            <person name="Ruckert C."/>
        </authorList>
    </citation>
    <scope>NUCLEOTIDE SEQUENCE</scope>
    <source>
        <strain evidence="1">KCTC 32437</strain>
    </source>
</reference>
<evidence type="ECO:0000313" key="1">
    <source>
        <dbReference type="EMBL" id="GHA10151.1"/>
    </source>
</evidence>
<protein>
    <submittedName>
        <fullName evidence="1">Uncharacterized protein</fullName>
    </submittedName>
</protein>
<dbReference type="EMBL" id="BMZE01000001">
    <property type="protein sequence ID" value="GHA10151.1"/>
    <property type="molecule type" value="Genomic_DNA"/>
</dbReference>
<gene>
    <name evidence="1" type="ORF">GCM10007989_00320</name>
</gene>
<proteinExistence type="predicted"/>
<comment type="caution">
    <text evidence="1">The sequence shown here is derived from an EMBL/GenBank/DDBJ whole genome shotgun (WGS) entry which is preliminary data.</text>
</comment>
<name>A0A918VMB3_9HYPH</name>
<evidence type="ECO:0000313" key="2">
    <source>
        <dbReference type="Proteomes" id="UP000646579"/>
    </source>
</evidence>
<sequence>MPPRPSRLSDYPFVVVRLSCSYYPRRGQYRLARLAERYGADIGIEHMLGLLAGDCPWHGRKQRKYVPTCGIYLPDLEGAPRPPDLPPALGRLVAIEGGKKKIG</sequence>
<keyword evidence="2" id="KW-1185">Reference proteome</keyword>
<dbReference type="AlphaFoldDB" id="A0A918VMB3"/>